<keyword evidence="4 6" id="KW-1133">Transmembrane helix</keyword>
<keyword evidence="5 6" id="KW-0472">Membrane</keyword>
<feature type="transmembrane region" description="Helical" evidence="6">
    <location>
        <begin position="12"/>
        <end position="30"/>
    </location>
</feature>
<feature type="transmembrane region" description="Helical" evidence="6">
    <location>
        <begin position="299"/>
        <end position="321"/>
    </location>
</feature>
<reference evidence="7 8" key="1">
    <citation type="submission" date="2024-07" db="EMBL/GenBank/DDBJ databases">
        <title>Active virus-host system and metabolic interactions in a Lokiarchaeon culture.</title>
        <authorList>
            <person name="Ponce Toledo R.I."/>
            <person name="Rodrigues Oliveira T."/>
            <person name="Schleper C."/>
        </authorList>
    </citation>
    <scope>NUCLEOTIDE SEQUENCE [LARGE SCALE GENOMIC DNA]</scope>
    <source>
        <strain evidence="7 8">B35</strain>
    </source>
</reference>
<feature type="transmembrane region" description="Helical" evidence="6">
    <location>
        <begin position="333"/>
        <end position="353"/>
    </location>
</feature>
<sequence length="416" mass="46892">MLHSVLHTVKKILFSNLLASFLLFLLSIVFSRKFGVAGRGTYALMVTIPSVLTVFCSLGLINSLIYHIKKEKLQLSTSLCYLSGLTAWLVFVLYLLKMTIDSGLPIAWFADLLALRRFSHNLEWGVVFLLVISAPCKLFLMSYFQAVRDIKKFFVLITLIPLLQLVLLVLWPTEIDLSLQWYLLVYAIIEVVFSVSYAGCLYWKSDKYEPYSFASKKDVFLYSIKGYLGTISGTVNKGVDVLLVDNFVGTTELGLYSNAKSIVRIFQVISNSVGSGLVGFYLEKKQDQLKKFHKSISSYLSVCYLLLTLVAYFVAHPLIYYVYGIKFIDAVGYIPYLLVSMYFTVSSVPEVYVLNSCNKPQVTSYISLVGLLIVFGGGIVGGNYLGMQGILYAFCLSAMIIYCLRKYCAHKLLKRF</sequence>
<feature type="transmembrane region" description="Helical" evidence="6">
    <location>
        <begin position="183"/>
        <end position="203"/>
    </location>
</feature>
<accession>A0ABV4JWE5</accession>
<dbReference type="PANTHER" id="PTHR30250">
    <property type="entry name" value="PST FAMILY PREDICTED COLANIC ACID TRANSPORTER"/>
    <property type="match status" value="1"/>
</dbReference>
<dbReference type="InterPro" id="IPR002797">
    <property type="entry name" value="Polysacc_synth"/>
</dbReference>
<proteinExistence type="predicted"/>
<dbReference type="Pfam" id="PF01943">
    <property type="entry name" value="Polysacc_synt"/>
    <property type="match status" value="1"/>
</dbReference>
<evidence type="ECO:0000313" key="8">
    <source>
        <dbReference type="Proteomes" id="UP001568358"/>
    </source>
</evidence>
<keyword evidence="8" id="KW-1185">Reference proteome</keyword>
<dbReference type="PANTHER" id="PTHR30250:SF11">
    <property type="entry name" value="O-ANTIGEN TRANSPORTER-RELATED"/>
    <property type="match status" value="1"/>
</dbReference>
<feature type="transmembrane region" description="Helical" evidence="6">
    <location>
        <begin position="365"/>
        <end position="384"/>
    </location>
</feature>
<feature type="transmembrane region" description="Helical" evidence="6">
    <location>
        <begin position="42"/>
        <end position="66"/>
    </location>
</feature>
<name>A0ABV4JWE5_9BACT</name>
<dbReference type="InterPro" id="IPR050833">
    <property type="entry name" value="Poly_Biosynth_Transport"/>
</dbReference>
<evidence type="ECO:0000256" key="5">
    <source>
        <dbReference type="ARBA" id="ARBA00023136"/>
    </source>
</evidence>
<feature type="transmembrane region" description="Helical" evidence="6">
    <location>
        <begin position="122"/>
        <end position="141"/>
    </location>
</feature>
<gene>
    <name evidence="7" type="ORF">AB2Z07_16475</name>
</gene>
<dbReference type="RefSeq" id="WP_371151304.1">
    <property type="nucleotide sequence ID" value="NZ_JBFSOO010000023.1"/>
</dbReference>
<comment type="subcellular location">
    <subcellularLocation>
        <location evidence="1">Cell membrane</location>
        <topology evidence="1">Multi-pass membrane protein</topology>
    </subcellularLocation>
</comment>
<organism evidence="7 8">
    <name type="scientific">Halodesulfovibrio aestuarii</name>
    <dbReference type="NCBI Taxonomy" id="126333"/>
    <lineage>
        <taxon>Bacteria</taxon>
        <taxon>Pseudomonadati</taxon>
        <taxon>Thermodesulfobacteriota</taxon>
        <taxon>Desulfovibrionia</taxon>
        <taxon>Desulfovibrionales</taxon>
        <taxon>Desulfovibrionaceae</taxon>
        <taxon>Halodesulfovibrio</taxon>
    </lineage>
</organism>
<evidence type="ECO:0000313" key="7">
    <source>
        <dbReference type="EMBL" id="MEZ6855066.1"/>
    </source>
</evidence>
<evidence type="ECO:0000256" key="3">
    <source>
        <dbReference type="ARBA" id="ARBA00022692"/>
    </source>
</evidence>
<evidence type="ECO:0000256" key="1">
    <source>
        <dbReference type="ARBA" id="ARBA00004651"/>
    </source>
</evidence>
<dbReference type="EMBL" id="JBFSOO010000023">
    <property type="protein sequence ID" value="MEZ6855066.1"/>
    <property type="molecule type" value="Genomic_DNA"/>
</dbReference>
<evidence type="ECO:0000256" key="6">
    <source>
        <dbReference type="SAM" id="Phobius"/>
    </source>
</evidence>
<feature type="transmembrane region" description="Helical" evidence="6">
    <location>
        <begin position="390"/>
        <end position="408"/>
    </location>
</feature>
<comment type="caution">
    <text evidence="7">The sequence shown here is derived from an EMBL/GenBank/DDBJ whole genome shotgun (WGS) entry which is preliminary data.</text>
</comment>
<keyword evidence="3 6" id="KW-0812">Transmembrane</keyword>
<evidence type="ECO:0000256" key="4">
    <source>
        <dbReference type="ARBA" id="ARBA00022989"/>
    </source>
</evidence>
<feature type="transmembrane region" description="Helical" evidence="6">
    <location>
        <begin position="153"/>
        <end position="171"/>
    </location>
</feature>
<evidence type="ECO:0000256" key="2">
    <source>
        <dbReference type="ARBA" id="ARBA00022475"/>
    </source>
</evidence>
<keyword evidence="2" id="KW-1003">Cell membrane</keyword>
<dbReference type="Proteomes" id="UP001568358">
    <property type="component" value="Unassembled WGS sequence"/>
</dbReference>
<protein>
    <submittedName>
        <fullName evidence="7">Lipopolysaccharide biosynthesis protein</fullName>
    </submittedName>
</protein>